<feature type="domain" description="HTH luxR-type" evidence="4">
    <location>
        <begin position="217"/>
        <end position="282"/>
    </location>
</feature>
<dbReference type="AlphaFoldDB" id="A0A5B2X7U8"/>
<dbReference type="Gene3D" id="1.10.10.10">
    <property type="entry name" value="Winged helix-like DNA-binding domain superfamily/Winged helix DNA-binding domain"/>
    <property type="match status" value="2"/>
</dbReference>
<feature type="domain" description="HTH luxR-type" evidence="4">
    <location>
        <begin position="142"/>
        <end position="207"/>
    </location>
</feature>
<keyword evidence="1" id="KW-0805">Transcription regulation</keyword>
<dbReference type="PROSITE" id="PS00622">
    <property type="entry name" value="HTH_LUXR_1"/>
    <property type="match status" value="1"/>
</dbReference>
<evidence type="ECO:0000256" key="3">
    <source>
        <dbReference type="ARBA" id="ARBA00023163"/>
    </source>
</evidence>
<name>A0A5B2X7U8_9PSEU</name>
<dbReference type="Proteomes" id="UP000323454">
    <property type="component" value="Unassembled WGS sequence"/>
</dbReference>
<dbReference type="SUPFAM" id="SSF46894">
    <property type="entry name" value="C-terminal effector domain of the bipartite response regulators"/>
    <property type="match status" value="2"/>
</dbReference>
<evidence type="ECO:0000313" key="6">
    <source>
        <dbReference type="Proteomes" id="UP000323454"/>
    </source>
</evidence>
<dbReference type="Gene3D" id="3.40.50.2300">
    <property type="match status" value="1"/>
</dbReference>
<dbReference type="PROSITE" id="PS50043">
    <property type="entry name" value="HTH_LUXR_2"/>
    <property type="match status" value="2"/>
</dbReference>
<proteinExistence type="predicted"/>
<gene>
    <name evidence="5" type="ORF">F0L68_21375</name>
</gene>
<protein>
    <submittedName>
        <fullName evidence="5">Helix-turn-helix transcriptional regulator</fullName>
    </submittedName>
</protein>
<reference evidence="5 6" key="2">
    <citation type="submission" date="2019-09" db="EMBL/GenBank/DDBJ databases">
        <authorList>
            <person name="Jin C."/>
        </authorList>
    </citation>
    <scope>NUCLEOTIDE SEQUENCE [LARGE SCALE GENOMIC DNA]</scope>
    <source>
        <strain evidence="5 6">AN110305</strain>
    </source>
</reference>
<dbReference type="InterPro" id="IPR011006">
    <property type="entry name" value="CheY-like_superfamily"/>
</dbReference>
<dbReference type="SMART" id="SM00421">
    <property type="entry name" value="HTH_LUXR"/>
    <property type="match status" value="2"/>
</dbReference>
<comment type="caution">
    <text evidence="5">The sequence shown here is derived from an EMBL/GenBank/DDBJ whole genome shotgun (WGS) entry which is preliminary data.</text>
</comment>
<sequence>MSHPGRHPGRRAMAELCRPTRVAVHCHHRMHGETLASWLSALAGYSVVGIVSTGPCLLQLCVLRAPDIALLRTKAADDEELALVRKLRADHPGLRVIGLQYPFDPQESLRLHHAGVHRLVSLRSDLSVLFAALEDLRQHGEFANRRPRLTDRELEVLALVCGGYSVERIAPVLNISPHTVANFKRRIFAKLEVQSRTQAAVEAERLGLLRVGTPSPERGGPPSLTSRDRDILASIARGESVRQTANALGIAMKTVQSEQRNLFFKLGVANRAEALFRARALGLVDDC</sequence>
<dbReference type="GO" id="GO:0003677">
    <property type="term" value="F:DNA binding"/>
    <property type="evidence" value="ECO:0007669"/>
    <property type="project" value="UniProtKB-KW"/>
</dbReference>
<accession>A0A5B2X7U8</accession>
<dbReference type="SUPFAM" id="SSF52172">
    <property type="entry name" value="CheY-like"/>
    <property type="match status" value="1"/>
</dbReference>
<evidence type="ECO:0000259" key="4">
    <source>
        <dbReference type="PROSITE" id="PS50043"/>
    </source>
</evidence>
<evidence type="ECO:0000256" key="1">
    <source>
        <dbReference type="ARBA" id="ARBA00023015"/>
    </source>
</evidence>
<dbReference type="PRINTS" id="PR00038">
    <property type="entry name" value="HTHLUXR"/>
</dbReference>
<organism evidence="5 6">
    <name type="scientific">Solihabitans fulvus</name>
    <dbReference type="NCBI Taxonomy" id="1892852"/>
    <lineage>
        <taxon>Bacteria</taxon>
        <taxon>Bacillati</taxon>
        <taxon>Actinomycetota</taxon>
        <taxon>Actinomycetes</taxon>
        <taxon>Pseudonocardiales</taxon>
        <taxon>Pseudonocardiaceae</taxon>
        <taxon>Solihabitans</taxon>
    </lineage>
</organism>
<dbReference type="EMBL" id="VUOB01000038">
    <property type="protein sequence ID" value="KAA2259487.1"/>
    <property type="molecule type" value="Genomic_DNA"/>
</dbReference>
<evidence type="ECO:0000256" key="2">
    <source>
        <dbReference type="ARBA" id="ARBA00023125"/>
    </source>
</evidence>
<dbReference type="CDD" id="cd06170">
    <property type="entry name" value="LuxR_C_like"/>
    <property type="match status" value="2"/>
</dbReference>
<dbReference type="PANTHER" id="PTHR44688">
    <property type="entry name" value="DNA-BINDING TRANSCRIPTIONAL ACTIVATOR DEVR_DOSR"/>
    <property type="match status" value="1"/>
</dbReference>
<dbReference type="PANTHER" id="PTHR44688:SF16">
    <property type="entry name" value="DNA-BINDING TRANSCRIPTIONAL ACTIVATOR DEVR_DOSR"/>
    <property type="match status" value="1"/>
</dbReference>
<dbReference type="OrthoDB" id="27092at2"/>
<keyword evidence="6" id="KW-1185">Reference proteome</keyword>
<reference evidence="5 6" key="1">
    <citation type="submission" date="2019-09" db="EMBL/GenBank/DDBJ databases">
        <title>Goodfellowia gen. nov., a new genus of the Pseudonocardineae related to Actinoalloteichus, containing Goodfellowia coeruleoviolacea gen. nov., comb. nov. gen. nov., comb. nov.</title>
        <authorList>
            <person name="Labeda D."/>
        </authorList>
    </citation>
    <scope>NUCLEOTIDE SEQUENCE [LARGE SCALE GENOMIC DNA]</scope>
    <source>
        <strain evidence="5 6">AN110305</strain>
    </source>
</reference>
<dbReference type="InterPro" id="IPR036388">
    <property type="entry name" value="WH-like_DNA-bd_sf"/>
</dbReference>
<dbReference type="InterPro" id="IPR000792">
    <property type="entry name" value="Tscrpt_reg_LuxR_C"/>
</dbReference>
<dbReference type="Pfam" id="PF00196">
    <property type="entry name" value="GerE"/>
    <property type="match status" value="2"/>
</dbReference>
<keyword evidence="2" id="KW-0238">DNA-binding</keyword>
<dbReference type="InterPro" id="IPR016032">
    <property type="entry name" value="Sig_transdc_resp-reg_C-effctor"/>
</dbReference>
<keyword evidence="3" id="KW-0804">Transcription</keyword>
<dbReference type="GO" id="GO:0006355">
    <property type="term" value="P:regulation of DNA-templated transcription"/>
    <property type="evidence" value="ECO:0007669"/>
    <property type="project" value="InterPro"/>
</dbReference>
<evidence type="ECO:0000313" key="5">
    <source>
        <dbReference type="EMBL" id="KAA2259487.1"/>
    </source>
</evidence>